<keyword evidence="3" id="KW-1185">Reference proteome</keyword>
<accession>A0A4S2DL74</accession>
<organism evidence="2 3">
    <name type="scientific">Clostridium sartagoforme</name>
    <dbReference type="NCBI Taxonomy" id="84031"/>
    <lineage>
        <taxon>Bacteria</taxon>
        <taxon>Bacillati</taxon>
        <taxon>Bacillota</taxon>
        <taxon>Clostridia</taxon>
        <taxon>Eubacteriales</taxon>
        <taxon>Clostridiaceae</taxon>
        <taxon>Clostridium</taxon>
    </lineage>
</organism>
<dbReference type="PANTHER" id="PTHR32385:SF15">
    <property type="entry name" value="INOSITOL PHOSPHOCERAMIDE MANNOSYLTRANSFERASE 1"/>
    <property type="match status" value="1"/>
</dbReference>
<dbReference type="Gene3D" id="3.90.550.20">
    <property type="match status" value="1"/>
</dbReference>
<dbReference type="GO" id="GO:0000030">
    <property type="term" value="F:mannosyltransferase activity"/>
    <property type="evidence" value="ECO:0007669"/>
    <property type="project" value="TreeGrafter"/>
</dbReference>
<dbReference type="PANTHER" id="PTHR32385">
    <property type="entry name" value="MANNOSYL PHOSPHORYLINOSITOL CERAMIDE SYNTHASE"/>
    <property type="match status" value="1"/>
</dbReference>
<proteinExistence type="predicted"/>
<reference evidence="2 3" key="1">
    <citation type="submission" date="2019-04" db="EMBL/GenBank/DDBJ databases">
        <title>Microbes associate with the intestines of laboratory mice.</title>
        <authorList>
            <person name="Navarre W."/>
            <person name="Wong E."/>
            <person name="Huang K."/>
            <person name="Tropini C."/>
            <person name="Ng K."/>
            <person name="Yu B."/>
        </authorList>
    </citation>
    <scope>NUCLEOTIDE SEQUENCE [LARGE SCALE GENOMIC DNA]</scope>
    <source>
        <strain evidence="2 3">NM50_B9-20</strain>
    </source>
</reference>
<dbReference type="RefSeq" id="WP_136006731.1">
    <property type="nucleotide sequence ID" value="NZ_SRYR01000003.1"/>
</dbReference>
<dbReference type="GO" id="GO:0051999">
    <property type="term" value="P:mannosyl-inositol phosphorylceramide biosynthetic process"/>
    <property type="evidence" value="ECO:0007669"/>
    <property type="project" value="TreeGrafter"/>
</dbReference>
<protein>
    <submittedName>
        <fullName evidence="2">Mannosyltransferase</fullName>
    </submittedName>
</protein>
<dbReference type="OrthoDB" id="9802987at2"/>
<name>A0A4S2DL74_9CLOT</name>
<dbReference type="Pfam" id="PF04488">
    <property type="entry name" value="Gly_transf_sug"/>
    <property type="match status" value="1"/>
</dbReference>
<dbReference type="InterPro" id="IPR029044">
    <property type="entry name" value="Nucleotide-diphossugar_trans"/>
</dbReference>
<dbReference type="Proteomes" id="UP000306888">
    <property type="component" value="Unassembled WGS sequence"/>
</dbReference>
<dbReference type="InterPro" id="IPR051706">
    <property type="entry name" value="Glycosyltransferase_domain"/>
</dbReference>
<keyword evidence="2" id="KW-0328">Glycosyltransferase</keyword>
<dbReference type="AlphaFoldDB" id="A0A4S2DL74"/>
<dbReference type="EMBL" id="SRYR01000003">
    <property type="protein sequence ID" value="TGY42422.1"/>
    <property type="molecule type" value="Genomic_DNA"/>
</dbReference>
<sequence>MSNIPKIIHYCWFGGGKKPELIKECISTWKKYLPEYKIVEWNEDNFKVEDFDFSYKAFNDKKWAFVSDYTRLWALYNYGGIYLDTDMEILKPLDDLLKNSSFGGLEDDQIGFGIWGCKKEDKFIRGVLNYYNNLNYDDYKDNLKDLAIPIHLTKVARENGYKYDENLINNDSMDFIAVEDLKEIEGYEEILHPEDISDREGVGKFNDKEIKYFLGNVAIYPKEYFYPKRHAWQEPIITENTYTIHHYEGAWRKPHQILRSKVKEKLLKTIRAFRSKS</sequence>
<dbReference type="SUPFAM" id="SSF53448">
    <property type="entry name" value="Nucleotide-diphospho-sugar transferases"/>
    <property type="match status" value="1"/>
</dbReference>
<gene>
    <name evidence="2" type="ORF">E5347_09385</name>
</gene>
<dbReference type="InterPro" id="IPR007577">
    <property type="entry name" value="GlycoTrfase_DXD_sugar-bd_CS"/>
</dbReference>
<evidence type="ECO:0000256" key="1">
    <source>
        <dbReference type="ARBA" id="ARBA00022679"/>
    </source>
</evidence>
<keyword evidence="1 2" id="KW-0808">Transferase</keyword>
<comment type="caution">
    <text evidence="2">The sequence shown here is derived from an EMBL/GenBank/DDBJ whole genome shotgun (WGS) entry which is preliminary data.</text>
</comment>
<evidence type="ECO:0000313" key="2">
    <source>
        <dbReference type="EMBL" id="TGY42422.1"/>
    </source>
</evidence>
<dbReference type="GO" id="GO:0016020">
    <property type="term" value="C:membrane"/>
    <property type="evidence" value="ECO:0007669"/>
    <property type="project" value="GOC"/>
</dbReference>
<evidence type="ECO:0000313" key="3">
    <source>
        <dbReference type="Proteomes" id="UP000306888"/>
    </source>
</evidence>